<geneLocation type="mitochondrion" evidence="1"/>
<dbReference type="AlphaFoldDB" id="A0A1Y0B1X9"/>
<accession>A0A1Y0B1X9</accession>
<keyword evidence="1" id="KW-0496">Mitochondrion</keyword>
<protein>
    <submittedName>
        <fullName evidence="1">Uncharacterized protein</fullName>
    </submittedName>
</protein>
<name>A0A1Y0B1X9_9LAMI</name>
<proteinExistence type="predicted"/>
<dbReference type="EMBL" id="KY774314">
    <property type="protein sequence ID" value="ART31397.1"/>
    <property type="molecule type" value="Genomic_DNA"/>
</dbReference>
<reference evidence="1" key="1">
    <citation type="submission" date="2017-03" db="EMBL/GenBank/DDBJ databases">
        <title>The mitochondrial genome of the carnivorous plant Utricularia reniformis (Lentibulariaceae): structure, comparative analysis and evolutionary landmarks.</title>
        <authorList>
            <person name="Silva S.R."/>
            <person name="Alvarenga D.O."/>
            <person name="Michael T.P."/>
            <person name="Miranda V.F.O."/>
            <person name="Varani A.M."/>
        </authorList>
    </citation>
    <scope>NUCLEOTIDE SEQUENCE</scope>
</reference>
<organism evidence="1">
    <name type="scientific">Utricularia reniformis</name>
    <dbReference type="NCBI Taxonomy" id="192314"/>
    <lineage>
        <taxon>Eukaryota</taxon>
        <taxon>Viridiplantae</taxon>
        <taxon>Streptophyta</taxon>
        <taxon>Embryophyta</taxon>
        <taxon>Tracheophyta</taxon>
        <taxon>Spermatophyta</taxon>
        <taxon>Magnoliopsida</taxon>
        <taxon>eudicotyledons</taxon>
        <taxon>Gunneridae</taxon>
        <taxon>Pentapetalae</taxon>
        <taxon>asterids</taxon>
        <taxon>lamiids</taxon>
        <taxon>Lamiales</taxon>
        <taxon>Lentibulariaceae</taxon>
        <taxon>Utricularia</taxon>
    </lineage>
</organism>
<sequence length="100" mass="11811">MKAKKEDLDWRSNSFQYFPPFFFDNESTSFSAVLSEKSIRSFFRKILAAFFVDIIPPMEGNSLLLRPDFERIQFPHSRRHRVLEIRSLFGDFLSNSELVA</sequence>
<evidence type="ECO:0000313" key="1">
    <source>
        <dbReference type="EMBL" id="ART31397.1"/>
    </source>
</evidence>
<gene>
    <name evidence="1" type="ORF">AEK19_MT1184</name>
</gene>